<dbReference type="OrthoDB" id="9815686at2"/>
<accession>A0A0G9MKJ1</accession>
<evidence type="ECO:0000313" key="2">
    <source>
        <dbReference type="Proteomes" id="UP000053070"/>
    </source>
</evidence>
<dbReference type="RefSeq" id="WP_047007834.1">
    <property type="nucleotide sequence ID" value="NZ_CP018098.1"/>
</dbReference>
<sequence>MTALATVNAYLNPFHRPAGALDLGPLTRGIVIVAGSAMTTLCVIAIMRGILGLTPDLPHLQNWAIAVHVATVVPCVPLGLYLLLAPKGTPMHKQLGKLWVALMVVTATSTLWIHGLGNFSWIHIFVPMTYRAAWMIITSARARNFKKHRNEIIGLFLGALMIPGIFSFVIDGRLMNVLLLG</sequence>
<protein>
    <submittedName>
        <fullName evidence="1">Uncharacterized protein</fullName>
    </submittedName>
</protein>
<reference evidence="1 2" key="1">
    <citation type="submission" date="2015-04" db="EMBL/GenBank/DDBJ databases">
        <title>The draft genome sequence of Erythrobacr gangjinensis K7-2.</title>
        <authorList>
            <person name="Zhuang L."/>
            <person name="Liu Y."/>
            <person name="Shao Z."/>
        </authorList>
    </citation>
    <scope>NUCLEOTIDE SEQUENCE [LARGE SCALE GENOMIC DNA]</scope>
    <source>
        <strain evidence="1 2">K7-2</strain>
    </source>
</reference>
<organism evidence="1 2">
    <name type="scientific">Aurantiacibacter gangjinensis</name>
    <dbReference type="NCBI Taxonomy" id="502682"/>
    <lineage>
        <taxon>Bacteria</taxon>
        <taxon>Pseudomonadati</taxon>
        <taxon>Pseudomonadota</taxon>
        <taxon>Alphaproteobacteria</taxon>
        <taxon>Sphingomonadales</taxon>
        <taxon>Erythrobacteraceae</taxon>
        <taxon>Aurantiacibacter</taxon>
    </lineage>
</organism>
<dbReference type="PATRIC" id="fig|502682.8.peg.2635"/>
<gene>
    <name evidence="1" type="ORF">AAW01_12910</name>
</gene>
<comment type="caution">
    <text evidence="1">The sequence shown here is derived from an EMBL/GenBank/DDBJ whole genome shotgun (WGS) entry which is preliminary data.</text>
</comment>
<proteinExistence type="predicted"/>
<dbReference type="STRING" id="502682.BMF35_b0019"/>
<evidence type="ECO:0000313" key="1">
    <source>
        <dbReference type="EMBL" id="KLE31124.1"/>
    </source>
</evidence>
<dbReference type="EMBL" id="LBHC01000003">
    <property type="protein sequence ID" value="KLE31124.1"/>
    <property type="molecule type" value="Genomic_DNA"/>
</dbReference>
<dbReference type="KEGG" id="egn:BMF35_b0019"/>
<name>A0A0G9MKJ1_9SPHN</name>
<keyword evidence="2" id="KW-1185">Reference proteome</keyword>
<dbReference type="Proteomes" id="UP000053070">
    <property type="component" value="Unassembled WGS sequence"/>
</dbReference>
<dbReference type="AlphaFoldDB" id="A0A0G9MKJ1"/>